<comment type="function">
    <text evidence="5">An accessory protein needed during the final step in the assembly of 30S ribosomal subunit, possibly for assembly of the head region. Essential for efficient processing of 16S rRNA. May be needed both before and after RbfA during the maturation of 16S rRNA. It has affinity for free ribosomal 30S subunits but not for 70S ribosomes.</text>
</comment>
<keyword evidence="2 5" id="KW-0690">Ribosome biogenesis</keyword>
<dbReference type="PANTHER" id="PTHR33692:SF1">
    <property type="entry name" value="RIBOSOME MATURATION FACTOR RIMM"/>
    <property type="match status" value="1"/>
</dbReference>
<dbReference type="InterPro" id="IPR036976">
    <property type="entry name" value="RimM_N_sf"/>
</dbReference>
<comment type="similarity">
    <text evidence="5">Belongs to the RimM family.</text>
</comment>
<evidence type="ECO:0000256" key="5">
    <source>
        <dbReference type="HAMAP-Rule" id="MF_00014"/>
    </source>
</evidence>
<accession>A0A1G9N3S0</accession>
<comment type="subcellular location">
    <subcellularLocation>
        <location evidence="5">Cytoplasm</location>
    </subcellularLocation>
</comment>
<keyword evidence="3 5" id="KW-0698">rRNA processing</keyword>
<dbReference type="InterPro" id="IPR056792">
    <property type="entry name" value="PRC_RimM"/>
</dbReference>
<dbReference type="AlphaFoldDB" id="A0A1G9N3S0"/>
<reference evidence="9" key="1">
    <citation type="submission" date="2016-10" db="EMBL/GenBank/DDBJ databases">
        <authorList>
            <person name="Varghese N."/>
            <person name="Submissions S."/>
        </authorList>
    </citation>
    <scope>NUCLEOTIDE SEQUENCE [LARGE SCALE GENOMIC DNA]</scope>
    <source>
        <strain evidence="9">DSM 20632</strain>
    </source>
</reference>
<keyword evidence="9" id="KW-1185">Reference proteome</keyword>
<evidence type="ECO:0000256" key="2">
    <source>
        <dbReference type="ARBA" id="ARBA00022517"/>
    </source>
</evidence>
<dbReference type="GO" id="GO:0006364">
    <property type="term" value="P:rRNA processing"/>
    <property type="evidence" value="ECO:0007669"/>
    <property type="project" value="UniProtKB-UniRule"/>
</dbReference>
<dbReference type="Gene3D" id="2.30.30.240">
    <property type="entry name" value="PRC-barrel domain"/>
    <property type="match status" value="1"/>
</dbReference>
<protein>
    <recommendedName>
        <fullName evidence="5">Ribosome maturation factor RimM</fullName>
    </recommendedName>
</protein>
<dbReference type="OrthoDB" id="5381335at2"/>
<evidence type="ECO:0000256" key="4">
    <source>
        <dbReference type="ARBA" id="ARBA00023186"/>
    </source>
</evidence>
<evidence type="ECO:0000256" key="1">
    <source>
        <dbReference type="ARBA" id="ARBA00022490"/>
    </source>
</evidence>
<evidence type="ECO:0000313" key="8">
    <source>
        <dbReference type="EMBL" id="SDL80505.1"/>
    </source>
</evidence>
<dbReference type="Pfam" id="PF01782">
    <property type="entry name" value="RimM"/>
    <property type="match status" value="1"/>
</dbReference>
<dbReference type="InterPro" id="IPR009000">
    <property type="entry name" value="Transl_B-barrel_sf"/>
</dbReference>
<gene>
    <name evidence="5" type="primary">rimM</name>
    <name evidence="8" type="ORF">SAMN04488535_0837</name>
</gene>
<dbReference type="Proteomes" id="UP000199350">
    <property type="component" value="Chromosome I"/>
</dbReference>
<name>A0A1G9N3S0_9CORY</name>
<dbReference type="RefSeq" id="WP_092149165.1">
    <property type="nucleotide sequence ID" value="NZ_LT629700.1"/>
</dbReference>
<dbReference type="SUPFAM" id="SSF50447">
    <property type="entry name" value="Translation proteins"/>
    <property type="match status" value="1"/>
</dbReference>
<dbReference type="InterPro" id="IPR011961">
    <property type="entry name" value="RimM"/>
</dbReference>
<keyword evidence="4 5" id="KW-0143">Chaperone</keyword>
<dbReference type="Gene3D" id="2.40.30.60">
    <property type="entry name" value="RimM"/>
    <property type="match status" value="1"/>
</dbReference>
<proteinExistence type="inferred from homology"/>
<dbReference type="NCBIfam" id="TIGR02273">
    <property type="entry name" value="16S_RimM"/>
    <property type="match status" value="1"/>
</dbReference>
<evidence type="ECO:0000259" key="6">
    <source>
        <dbReference type="Pfam" id="PF01782"/>
    </source>
</evidence>
<comment type="domain">
    <text evidence="5">The PRC barrel domain binds ribosomal protein uS19.</text>
</comment>
<dbReference type="GO" id="GO:0043022">
    <property type="term" value="F:ribosome binding"/>
    <property type="evidence" value="ECO:0007669"/>
    <property type="project" value="InterPro"/>
</dbReference>
<dbReference type="SUPFAM" id="SSF50346">
    <property type="entry name" value="PRC-barrel domain"/>
    <property type="match status" value="1"/>
</dbReference>
<dbReference type="InterPro" id="IPR002676">
    <property type="entry name" value="RimM_N"/>
</dbReference>
<dbReference type="GO" id="GO:0005840">
    <property type="term" value="C:ribosome"/>
    <property type="evidence" value="ECO:0007669"/>
    <property type="project" value="InterPro"/>
</dbReference>
<evidence type="ECO:0000259" key="7">
    <source>
        <dbReference type="Pfam" id="PF24986"/>
    </source>
</evidence>
<keyword evidence="1 5" id="KW-0963">Cytoplasm</keyword>
<sequence>MELLIGKVVKSHGIKGEVAVEVLTDDPGERFALGEVLTGRQPGKERELTIKTLRPHQNRLLMSFEEVPDRTQADSLRGMQFFAEPLERSSESVDADEFYDHELIGLKVRLEGAEVGEVTGVMDTPNRKILEIDYDGREVLVPFVMDFVPEVDLGEGFLAITPPEGLLDV</sequence>
<dbReference type="GO" id="GO:0042274">
    <property type="term" value="P:ribosomal small subunit biogenesis"/>
    <property type="evidence" value="ECO:0007669"/>
    <property type="project" value="UniProtKB-UniRule"/>
</dbReference>
<feature type="domain" description="RimM N-terminal" evidence="6">
    <location>
        <begin position="5"/>
        <end position="83"/>
    </location>
</feature>
<dbReference type="Pfam" id="PF24986">
    <property type="entry name" value="PRC_RimM"/>
    <property type="match status" value="1"/>
</dbReference>
<dbReference type="PANTHER" id="PTHR33692">
    <property type="entry name" value="RIBOSOME MATURATION FACTOR RIMM"/>
    <property type="match status" value="1"/>
</dbReference>
<comment type="subunit">
    <text evidence="5">Binds ribosomal protein uS19.</text>
</comment>
<feature type="domain" description="Ribosome maturation factor RimM PRC barrel" evidence="7">
    <location>
        <begin position="101"/>
        <end position="166"/>
    </location>
</feature>
<evidence type="ECO:0000313" key="9">
    <source>
        <dbReference type="Proteomes" id="UP000199350"/>
    </source>
</evidence>
<dbReference type="STRING" id="38302.SAMN04488535_0837"/>
<dbReference type="EMBL" id="LT629700">
    <property type="protein sequence ID" value="SDL80505.1"/>
    <property type="molecule type" value="Genomic_DNA"/>
</dbReference>
<dbReference type="InterPro" id="IPR011033">
    <property type="entry name" value="PRC_barrel-like_sf"/>
</dbReference>
<evidence type="ECO:0000256" key="3">
    <source>
        <dbReference type="ARBA" id="ARBA00022552"/>
    </source>
</evidence>
<organism evidence="8 9">
    <name type="scientific">Corynebacterium mycetoides</name>
    <dbReference type="NCBI Taxonomy" id="38302"/>
    <lineage>
        <taxon>Bacteria</taxon>
        <taxon>Bacillati</taxon>
        <taxon>Actinomycetota</taxon>
        <taxon>Actinomycetes</taxon>
        <taxon>Mycobacteriales</taxon>
        <taxon>Corynebacteriaceae</taxon>
        <taxon>Corynebacterium</taxon>
    </lineage>
</organism>
<dbReference type="GO" id="GO:0005737">
    <property type="term" value="C:cytoplasm"/>
    <property type="evidence" value="ECO:0007669"/>
    <property type="project" value="UniProtKB-SubCell"/>
</dbReference>
<dbReference type="HAMAP" id="MF_00014">
    <property type="entry name" value="Ribosome_mat_RimM"/>
    <property type="match status" value="1"/>
</dbReference>